<evidence type="ECO:0000313" key="4">
    <source>
        <dbReference type="Proteomes" id="UP000604341"/>
    </source>
</evidence>
<evidence type="ECO:0000256" key="1">
    <source>
        <dbReference type="ARBA" id="ARBA00023172"/>
    </source>
</evidence>
<dbReference type="Pfam" id="PF00589">
    <property type="entry name" value="Phage_integrase"/>
    <property type="match status" value="1"/>
</dbReference>
<dbReference type="InterPro" id="IPR013762">
    <property type="entry name" value="Integrase-like_cat_sf"/>
</dbReference>
<dbReference type="EMBL" id="BMPE01000006">
    <property type="protein sequence ID" value="GGL05361.1"/>
    <property type="molecule type" value="Genomic_DNA"/>
</dbReference>
<dbReference type="Proteomes" id="UP000604341">
    <property type="component" value="Unassembled WGS sequence"/>
</dbReference>
<name>A0ABQ2FMG2_9DEIO</name>
<organism evidence="3 4">
    <name type="scientific">Deinococcus radiotolerans</name>
    <dbReference type="NCBI Taxonomy" id="1309407"/>
    <lineage>
        <taxon>Bacteria</taxon>
        <taxon>Thermotogati</taxon>
        <taxon>Deinococcota</taxon>
        <taxon>Deinococci</taxon>
        <taxon>Deinococcales</taxon>
        <taxon>Deinococcaceae</taxon>
        <taxon>Deinococcus</taxon>
    </lineage>
</organism>
<dbReference type="PANTHER" id="PTHR30349:SF64">
    <property type="entry name" value="PROPHAGE INTEGRASE INTD-RELATED"/>
    <property type="match status" value="1"/>
</dbReference>
<evidence type="ECO:0000313" key="3">
    <source>
        <dbReference type="EMBL" id="GGL05361.1"/>
    </source>
</evidence>
<dbReference type="InterPro" id="IPR002104">
    <property type="entry name" value="Integrase_catalytic"/>
</dbReference>
<protein>
    <recommendedName>
        <fullName evidence="2">Tyr recombinase domain-containing protein</fullName>
    </recommendedName>
</protein>
<dbReference type="InterPro" id="IPR011010">
    <property type="entry name" value="DNA_brk_join_enz"/>
</dbReference>
<keyword evidence="1" id="KW-0233">DNA recombination</keyword>
<comment type="caution">
    <text evidence="3">The sequence shown here is derived from an EMBL/GenBank/DDBJ whole genome shotgun (WGS) entry which is preliminary data.</text>
</comment>
<reference evidence="4" key="1">
    <citation type="journal article" date="2019" name="Int. J. Syst. Evol. Microbiol.">
        <title>The Global Catalogue of Microorganisms (GCM) 10K type strain sequencing project: providing services to taxonomists for standard genome sequencing and annotation.</title>
        <authorList>
            <consortium name="The Broad Institute Genomics Platform"/>
            <consortium name="The Broad Institute Genome Sequencing Center for Infectious Disease"/>
            <person name="Wu L."/>
            <person name="Ma J."/>
        </authorList>
    </citation>
    <scope>NUCLEOTIDE SEQUENCE [LARGE SCALE GENOMIC DNA]</scope>
    <source>
        <strain evidence="4">JCM 19173</strain>
    </source>
</reference>
<keyword evidence="4" id="KW-1185">Reference proteome</keyword>
<dbReference type="Gene3D" id="1.10.443.10">
    <property type="entry name" value="Intergrase catalytic core"/>
    <property type="match status" value="1"/>
</dbReference>
<proteinExistence type="predicted"/>
<dbReference type="PANTHER" id="PTHR30349">
    <property type="entry name" value="PHAGE INTEGRASE-RELATED"/>
    <property type="match status" value="1"/>
</dbReference>
<evidence type="ECO:0000259" key="2">
    <source>
        <dbReference type="PROSITE" id="PS51898"/>
    </source>
</evidence>
<accession>A0ABQ2FMG2</accession>
<dbReference type="SUPFAM" id="SSF56349">
    <property type="entry name" value="DNA breaking-rejoining enzymes"/>
    <property type="match status" value="1"/>
</dbReference>
<dbReference type="PROSITE" id="PS51898">
    <property type="entry name" value="TYR_RECOMBINASE"/>
    <property type="match status" value="1"/>
</dbReference>
<dbReference type="CDD" id="cd01189">
    <property type="entry name" value="INT_ICEBs1_C_like"/>
    <property type="match status" value="1"/>
</dbReference>
<dbReference type="InterPro" id="IPR050090">
    <property type="entry name" value="Tyrosine_recombinase_XerCD"/>
</dbReference>
<sequence length="250" mass="28282">MAGAMTLLGTAMKHAMQLGLIYRNPVEAVKRVKVVRRDFQVWESSEVHQLIGAVLEDHLYGLVYLALTTVLRRGELCGLRWTDIQRGVIHIQQNCVLVGNTATLTTPKTKASRRRIPLPPDTINALRLHRERQAQERDAAGDAWEEHGLVFPTSVGTVYHRRNLLWDWYVLLDTASVRRIRIHDIRHTCASLAIYQGLDPKVLADRMGHSRASISLDIYGHVFEEQRERAALSLSTLTARADRDSDPLAP</sequence>
<feature type="domain" description="Tyr recombinase" evidence="2">
    <location>
        <begin position="37"/>
        <end position="232"/>
    </location>
</feature>
<gene>
    <name evidence="3" type="ORF">GCM10010844_25170</name>
</gene>